<evidence type="ECO:0000259" key="1">
    <source>
        <dbReference type="Pfam" id="PF00535"/>
    </source>
</evidence>
<dbReference type="PANTHER" id="PTHR43179">
    <property type="entry name" value="RHAMNOSYLTRANSFERASE WBBL"/>
    <property type="match status" value="1"/>
</dbReference>
<dbReference type="SUPFAM" id="SSF53448">
    <property type="entry name" value="Nucleotide-diphospho-sugar transferases"/>
    <property type="match status" value="1"/>
</dbReference>
<keyword evidence="3" id="KW-1185">Reference proteome</keyword>
<dbReference type="Gene3D" id="3.90.550.10">
    <property type="entry name" value="Spore Coat Polysaccharide Biosynthesis Protein SpsA, Chain A"/>
    <property type="match status" value="1"/>
</dbReference>
<dbReference type="InterPro" id="IPR029044">
    <property type="entry name" value="Nucleotide-diphossugar_trans"/>
</dbReference>
<protein>
    <submittedName>
        <fullName evidence="2">Glycosyltransferase family 2 protein</fullName>
    </submittedName>
</protein>
<evidence type="ECO:0000313" key="2">
    <source>
        <dbReference type="EMBL" id="GAA1962042.1"/>
    </source>
</evidence>
<gene>
    <name evidence="2" type="ORF">GCM10009717_31050</name>
</gene>
<dbReference type="Proteomes" id="UP001499954">
    <property type="component" value="Unassembled WGS sequence"/>
</dbReference>
<evidence type="ECO:0000313" key="3">
    <source>
        <dbReference type="Proteomes" id="UP001499954"/>
    </source>
</evidence>
<accession>A0ABP5CGH1</accession>
<comment type="caution">
    <text evidence="2">The sequence shown here is derived from an EMBL/GenBank/DDBJ whole genome shotgun (WGS) entry which is preliminary data.</text>
</comment>
<organism evidence="2 3">
    <name type="scientific">Agromyces allii</name>
    <dbReference type="NCBI Taxonomy" id="393607"/>
    <lineage>
        <taxon>Bacteria</taxon>
        <taxon>Bacillati</taxon>
        <taxon>Actinomycetota</taxon>
        <taxon>Actinomycetes</taxon>
        <taxon>Micrococcales</taxon>
        <taxon>Microbacteriaceae</taxon>
        <taxon>Agromyces</taxon>
    </lineage>
</organism>
<dbReference type="InterPro" id="IPR001173">
    <property type="entry name" value="Glyco_trans_2-like"/>
</dbReference>
<dbReference type="EMBL" id="BAAAMK010000008">
    <property type="protein sequence ID" value="GAA1962042.1"/>
    <property type="molecule type" value="Genomic_DNA"/>
</dbReference>
<proteinExistence type="predicted"/>
<reference evidence="3" key="1">
    <citation type="journal article" date="2019" name="Int. J. Syst. Evol. Microbiol.">
        <title>The Global Catalogue of Microorganisms (GCM) 10K type strain sequencing project: providing services to taxonomists for standard genome sequencing and annotation.</title>
        <authorList>
            <consortium name="The Broad Institute Genomics Platform"/>
            <consortium name="The Broad Institute Genome Sequencing Center for Infectious Disease"/>
            <person name="Wu L."/>
            <person name="Ma J."/>
        </authorList>
    </citation>
    <scope>NUCLEOTIDE SEQUENCE [LARGE SCALE GENOMIC DNA]</scope>
    <source>
        <strain evidence="3">JCM 13584</strain>
    </source>
</reference>
<feature type="domain" description="Glycosyltransferase 2-like" evidence="1">
    <location>
        <begin position="21"/>
        <end position="145"/>
    </location>
</feature>
<name>A0ABP5CGH1_9MICO</name>
<dbReference type="PANTHER" id="PTHR43179:SF7">
    <property type="entry name" value="RHAMNOSYLTRANSFERASE WBBL"/>
    <property type="match status" value="1"/>
</dbReference>
<dbReference type="CDD" id="cd04186">
    <property type="entry name" value="GT_2_like_c"/>
    <property type="match status" value="1"/>
</dbReference>
<sequence length="304" mass="33851">MVAQKTQRSGEASSVSVALDVIIVTFASRDLIQVCLDSLFEHRPQVPMRVFVVDNASPDDTVEVVRSKYPLVELIARGSNDGFSVANNVALRLTSSPYVLVLNPDTRLESGTLDHLIGVMERDATIGVLGCRLLTRDGTLDHAAKRSFPSPTTALKYFALKAIGRTGSNYTRPDVGELDFADVDAVNGAFMLVRSAALLDVGLLDERYWMYGEDLDWCARFHREGWRVVYDGRVIAHHLKGGSTSGRRPLRQNYHFHRSMLVFYRDHASKRHFIEDALVSGGVWARFATTSAVASVQRVVRRAR</sequence>
<dbReference type="Pfam" id="PF00535">
    <property type="entry name" value="Glycos_transf_2"/>
    <property type="match status" value="1"/>
</dbReference>
<dbReference type="RefSeq" id="WP_157415293.1">
    <property type="nucleotide sequence ID" value="NZ_BAAAMK010000008.1"/>
</dbReference>